<gene>
    <name evidence="1" type="ORF">SAMN05892877_13210</name>
</gene>
<dbReference type="SUPFAM" id="SSF56399">
    <property type="entry name" value="ADP-ribosylation"/>
    <property type="match status" value="1"/>
</dbReference>
<evidence type="ECO:0000313" key="1">
    <source>
        <dbReference type="EMBL" id="SOC47652.1"/>
    </source>
</evidence>
<organism evidence="1 2">
    <name type="scientific">Rhizobium subbaraonis</name>
    <dbReference type="NCBI Taxonomy" id="908946"/>
    <lineage>
        <taxon>Bacteria</taxon>
        <taxon>Pseudomonadati</taxon>
        <taxon>Pseudomonadota</taxon>
        <taxon>Alphaproteobacteria</taxon>
        <taxon>Hyphomicrobiales</taxon>
        <taxon>Rhizobiaceae</taxon>
        <taxon>Rhizobium/Agrobacterium group</taxon>
        <taxon>Rhizobium</taxon>
    </lineage>
</organism>
<dbReference type="AlphaFoldDB" id="A0A285V0R0"/>
<accession>A0A285V0R0</accession>
<dbReference type="EMBL" id="OBQD01000032">
    <property type="protein sequence ID" value="SOC47652.1"/>
    <property type="molecule type" value="Genomic_DNA"/>
</dbReference>
<dbReference type="Proteomes" id="UP000219167">
    <property type="component" value="Unassembled WGS sequence"/>
</dbReference>
<sequence>MAEASPVTAGRTIQRGTLPLAVARPAYQTRCAMSLPAGAFCANTIGFWCNRFRHAPGAAILPGNWGRIIKTIGPSHTHYAREVAMEAHRTAHHPGKPSRFNCNFLCGSIEHARWYKRNYQPEDHIYEVRFDSLNYAYHQGMIMCIPPLRGKSDEDAVRHYWNCDLGVYPDHEPSIQPIEILTMSPMLVLGNVDPGGPTAEH</sequence>
<proteinExistence type="predicted"/>
<keyword evidence="2" id="KW-1185">Reference proteome</keyword>
<evidence type="ECO:0000313" key="2">
    <source>
        <dbReference type="Proteomes" id="UP000219167"/>
    </source>
</evidence>
<reference evidence="1 2" key="1">
    <citation type="submission" date="2017-08" db="EMBL/GenBank/DDBJ databases">
        <authorList>
            <person name="de Groot N.N."/>
        </authorList>
    </citation>
    <scope>NUCLEOTIDE SEQUENCE [LARGE SCALE GENOMIC DNA]</scope>
    <source>
        <strain evidence="1 2">JC85</strain>
    </source>
</reference>
<name>A0A285V0R0_9HYPH</name>
<protein>
    <submittedName>
        <fullName evidence="1">Uncharacterized protein</fullName>
    </submittedName>
</protein>